<comment type="similarity">
    <text evidence="1">Belongs to the zinc-containing alcohol dehydrogenase family.</text>
</comment>
<evidence type="ECO:0000313" key="6">
    <source>
        <dbReference type="Proteomes" id="UP000325672"/>
    </source>
</evidence>
<dbReference type="OrthoDB" id="9992527at2759"/>
<gene>
    <name evidence="5" type="ORF">BDV38DRAFT_39498</name>
</gene>
<dbReference type="Gene3D" id="3.90.180.10">
    <property type="entry name" value="Medium-chain alcohol dehydrogenases, catalytic domain"/>
    <property type="match status" value="1"/>
</dbReference>
<dbReference type="SUPFAM" id="SSF51735">
    <property type="entry name" value="NAD(P)-binding Rossmann-fold domains"/>
    <property type="match status" value="1"/>
</dbReference>
<reference evidence="5 6" key="1">
    <citation type="submission" date="2019-04" db="EMBL/GenBank/DDBJ databases">
        <title>Friends and foes A comparative genomics study of 23 Aspergillus species from section Flavi.</title>
        <authorList>
            <consortium name="DOE Joint Genome Institute"/>
            <person name="Kjaerbolling I."/>
            <person name="Vesth T."/>
            <person name="Frisvad J.C."/>
            <person name="Nybo J.L."/>
            <person name="Theobald S."/>
            <person name="Kildgaard S."/>
            <person name="Isbrandt T."/>
            <person name="Kuo A."/>
            <person name="Sato A."/>
            <person name="Lyhne E.K."/>
            <person name="Kogle M.E."/>
            <person name="Wiebenga A."/>
            <person name="Kun R.S."/>
            <person name="Lubbers R.J."/>
            <person name="Makela M.R."/>
            <person name="Barry K."/>
            <person name="Chovatia M."/>
            <person name="Clum A."/>
            <person name="Daum C."/>
            <person name="Haridas S."/>
            <person name="He G."/>
            <person name="LaButti K."/>
            <person name="Lipzen A."/>
            <person name="Mondo S."/>
            <person name="Riley R."/>
            <person name="Salamov A."/>
            <person name="Simmons B.A."/>
            <person name="Magnuson J.K."/>
            <person name="Henrissat B."/>
            <person name="Mortensen U.H."/>
            <person name="Larsen T.O."/>
            <person name="Devries R.P."/>
            <person name="Grigoriev I.V."/>
            <person name="Machida M."/>
            <person name="Baker S.E."/>
            <person name="Andersen M.R."/>
        </authorList>
    </citation>
    <scope>NUCLEOTIDE SEQUENCE [LARGE SCALE GENOMIC DNA]</scope>
    <source>
        <strain evidence="5 6">CBS 117625</strain>
    </source>
</reference>
<protein>
    <submittedName>
        <fullName evidence="5">Chaperonin 10-like protein</fullName>
    </submittedName>
</protein>
<sequence length="371" mass="40185">MATHPALQITGIKKPLKLVQVPTPEPQQNEVQVRIEWVPSAPLDVYQVDAGLMVQFPQGLGDSGAGTVVAVGPGVERLRVGDQVFGFFFHNDKEKGQQIYVTAAEHLFGKTPPSVSLAAAVTVPTNFCTAFLTLSEKLGLDLPWPRPSNFTPQHQDAPILIWGAGSSVGQFAVQILQYWGYTEVIATASSKHHERIKGYGAKHVIDYQDPNAIDSILKILNTESPAIPIRAFDCISSKSGSLQHIAKIATLPGSIVAAVLPVVTRSPSDKEGVQVSADVAGEAPWMSGVEVHSVISYAYEANAFLKDHLFPDIVPALLDSGAIQPNKYREIEGGSLLQRASTALDTLRSGTVSGERLVWKVWTKEEYPQYE</sequence>
<dbReference type="InterPro" id="IPR020843">
    <property type="entry name" value="ER"/>
</dbReference>
<keyword evidence="2" id="KW-0547">Nucleotide-binding</keyword>
<dbReference type="SMART" id="SM00829">
    <property type="entry name" value="PKS_ER"/>
    <property type="match status" value="1"/>
</dbReference>
<dbReference type="GeneID" id="43647486"/>
<feature type="domain" description="Enoyl reductase (ER)" evidence="4">
    <location>
        <begin position="11"/>
        <end position="358"/>
    </location>
</feature>
<dbReference type="Pfam" id="PF08240">
    <property type="entry name" value="ADH_N"/>
    <property type="match status" value="1"/>
</dbReference>
<name>A0A5N6SAJ2_ASPPS</name>
<keyword evidence="6" id="KW-1185">Reference proteome</keyword>
<dbReference type="RefSeq" id="XP_031906942.1">
    <property type="nucleotide sequence ID" value="XM_032063276.1"/>
</dbReference>
<dbReference type="GO" id="GO:0000166">
    <property type="term" value="F:nucleotide binding"/>
    <property type="evidence" value="ECO:0007669"/>
    <property type="project" value="UniProtKB-KW"/>
</dbReference>
<evidence type="ECO:0000256" key="1">
    <source>
        <dbReference type="ARBA" id="ARBA00008072"/>
    </source>
</evidence>
<evidence type="ECO:0000256" key="2">
    <source>
        <dbReference type="ARBA" id="ARBA00022741"/>
    </source>
</evidence>
<dbReference type="InterPro" id="IPR011032">
    <property type="entry name" value="GroES-like_sf"/>
</dbReference>
<dbReference type="InterPro" id="IPR047122">
    <property type="entry name" value="Trans-enoyl_RdTase-like"/>
</dbReference>
<evidence type="ECO:0000259" key="4">
    <source>
        <dbReference type="SMART" id="SM00829"/>
    </source>
</evidence>
<dbReference type="Gene3D" id="3.40.50.720">
    <property type="entry name" value="NAD(P)-binding Rossmann-like Domain"/>
    <property type="match status" value="1"/>
</dbReference>
<dbReference type="EMBL" id="ML743689">
    <property type="protein sequence ID" value="KAE8130879.1"/>
    <property type="molecule type" value="Genomic_DNA"/>
</dbReference>
<evidence type="ECO:0000256" key="3">
    <source>
        <dbReference type="ARBA" id="ARBA00023002"/>
    </source>
</evidence>
<dbReference type="PANTHER" id="PTHR45348:SF3">
    <property type="entry name" value="ENOYL REDUCTASE (ER) DOMAIN-CONTAINING PROTEIN"/>
    <property type="match status" value="1"/>
</dbReference>
<dbReference type="PANTHER" id="PTHR45348">
    <property type="entry name" value="HYPOTHETICAL OXIDOREDUCTASE (EUROFUNG)"/>
    <property type="match status" value="1"/>
</dbReference>
<keyword evidence="3" id="KW-0560">Oxidoreductase</keyword>
<accession>A0A5N6SAJ2</accession>
<dbReference type="Proteomes" id="UP000325672">
    <property type="component" value="Unassembled WGS sequence"/>
</dbReference>
<dbReference type="GO" id="GO:0016651">
    <property type="term" value="F:oxidoreductase activity, acting on NAD(P)H"/>
    <property type="evidence" value="ECO:0007669"/>
    <property type="project" value="InterPro"/>
</dbReference>
<dbReference type="InterPro" id="IPR036291">
    <property type="entry name" value="NAD(P)-bd_dom_sf"/>
</dbReference>
<dbReference type="InterPro" id="IPR013154">
    <property type="entry name" value="ADH-like_N"/>
</dbReference>
<evidence type="ECO:0000313" key="5">
    <source>
        <dbReference type="EMBL" id="KAE8130879.1"/>
    </source>
</evidence>
<dbReference type="SUPFAM" id="SSF50129">
    <property type="entry name" value="GroES-like"/>
    <property type="match status" value="1"/>
</dbReference>
<proteinExistence type="inferred from homology"/>
<organism evidence="5 6">
    <name type="scientific">Aspergillus pseudotamarii</name>
    <dbReference type="NCBI Taxonomy" id="132259"/>
    <lineage>
        <taxon>Eukaryota</taxon>
        <taxon>Fungi</taxon>
        <taxon>Dikarya</taxon>
        <taxon>Ascomycota</taxon>
        <taxon>Pezizomycotina</taxon>
        <taxon>Eurotiomycetes</taxon>
        <taxon>Eurotiomycetidae</taxon>
        <taxon>Eurotiales</taxon>
        <taxon>Aspergillaceae</taxon>
        <taxon>Aspergillus</taxon>
        <taxon>Aspergillus subgen. Circumdati</taxon>
    </lineage>
</organism>
<dbReference type="CDD" id="cd08249">
    <property type="entry name" value="enoyl_reductase_like"/>
    <property type="match status" value="1"/>
</dbReference>
<dbReference type="AlphaFoldDB" id="A0A5N6SAJ2"/>